<comment type="caution">
    <text evidence="1">The sequence shown here is derived from an EMBL/GenBank/DDBJ whole genome shotgun (WGS) entry which is preliminary data.</text>
</comment>
<sequence length="81" mass="8929">MRRLLLRLKSCVALKSPAKDIAVLVYDCQALKGSFLACDFNSVKGDCNRVAHVSAKKALSRGSFQLWTTTLPPRDSIFSDV</sequence>
<organism evidence="1 2">
    <name type="scientific">Rhododendron molle</name>
    <name type="common">Chinese azalea</name>
    <name type="synonym">Azalea mollis</name>
    <dbReference type="NCBI Taxonomy" id="49168"/>
    <lineage>
        <taxon>Eukaryota</taxon>
        <taxon>Viridiplantae</taxon>
        <taxon>Streptophyta</taxon>
        <taxon>Embryophyta</taxon>
        <taxon>Tracheophyta</taxon>
        <taxon>Spermatophyta</taxon>
        <taxon>Magnoliopsida</taxon>
        <taxon>eudicotyledons</taxon>
        <taxon>Gunneridae</taxon>
        <taxon>Pentapetalae</taxon>
        <taxon>asterids</taxon>
        <taxon>Ericales</taxon>
        <taxon>Ericaceae</taxon>
        <taxon>Ericoideae</taxon>
        <taxon>Rhodoreae</taxon>
        <taxon>Rhododendron</taxon>
    </lineage>
</organism>
<reference evidence="1" key="1">
    <citation type="submission" date="2022-02" db="EMBL/GenBank/DDBJ databases">
        <title>Plant Genome Project.</title>
        <authorList>
            <person name="Zhang R.-G."/>
        </authorList>
    </citation>
    <scope>NUCLEOTIDE SEQUENCE</scope>
    <source>
        <strain evidence="1">AT1</strain>
    </source>
</reference>
<proteinExistence type="predicted"/>
<accession>A0ACC0P8S1</accession>
<gene>
    <name evidence="1" type="ORF">RHMOL_Rhmol03G0007200</name>
</gene>
<keyword evidence="2" id="KW-1185">Reference proteome</keyword>
<evidence type="ECO:0000313" key="2">
    <source>
        <dbReference type="Proteomes" id="UP001062846"/>
    </source>
</evidence>
<evidence type="ECO:0000313" key="1">
    <source>
        <dbReference type="EMBL" id="KAI8562083.1"/>
    </source>
</evidence>
<protein>
    <submittedName>
        <fullName evidence="1">Uncharacterized protein</fullName>
    </submittedName>
</protein>
<dbReference type="Proteomes" id="UP001062846">
    <property type="component" value="Chromosome 3"/>
</dbReference>
<name>A0ACC0P8S1_RHOML</name>
<dbReference type="EMBL" id="CM046390">
    <property type="protein sequence ID" value="KAI8562083.1"/>
    <property type="molecule type" value="Genomic_DNA"/>
</dbReference>